<dbReference type="PANTHER" id="PTHR11941:SF54">
    <property type="entry name" value="ENOYL-COA HYDRATASE, MITOCHONDRIAL"/>
    <property type="match status" value="1"/>
</dbReference>
<dbReference type="EMBL" id="NHRY01000254">
    <property type="protein sequence ID" value="PPQ27717.1"/>
    <property type="molecule type" value="Genomic_DNA"/>
</dbReference>
<dbReference type="GO" id="GO:0006635">
    <property type="term" value="P:fatty acid beta-oxidation"/>
    <property type="evidence" value="ECO:0007669"/>
    <property type="project" value="TreeGrafter"/>
</dbReference>
<name>A0A2S6MZC1_RHOGL</name>
<comment type="caution">
    <text evidence="1">The sequence shown here is derived from an EMBL/GenBank/DDBJ whole genome shotgun (WGS) entry which is preliminary data.</text>
</comment>
<dbReference type="PANTHER" id="PTHR11941">
    <property type="entry name" value="ENOYL-COA HYDRATASE-RELATED"/>
    <property type="match status" value="1"/>
</dbReference>
<dbReference type="InterPro" id="IPR029045">
    <property type="entry name" value="ClpP/crotonase-like_dom_sf"/>
</dbReference>
<dbReference type="Pfam" id="PF00378">
    <property type="entry name" value="ECH_1"/>
    <property type="match status" value="1"/>
</dbReference>
<organism evidence="1 2">
    <name type="scientific">Rhodopila globiformis</name>
    <name type="common">Rhodopseudomonas globiformis</name>
    <dbReference type="NCBI Taxonomy" id="1071"/>
    <lineage>
        <taxon>Bacteria</taxon>
        <taxon>Pseudomonadati</taxon>
        <taxon>Pseudomonadota</taxon>
        <taxon>Alphaproteobacteria</taxon>
        <taxon>Acetobacterales</taxon>
        <taxon>Acetobacteraceae</taxon>
        <taxon>Rhodopila</taxon>
    </lineage>
</organism>
<evidence type="ECO:0000313" key="1">
    <source>
        <dbReference type="EMBL" id="PPQ27717.1"/>
    </source>
</evidence>
<evidence type="ECO:0000313" key="2">
    <source>
        <dbReference type="Proteomes" id="UP000239724"/>
    </source>
</evidence>
<dbReference type="Gene3D" id="6.20.390.30">
    <property type="match status" value="1"/>
</dbReference>
<evidence type="ECO:0008006" key="3">
    <source>
        <dbReference type="Google" id="ProtNLM"/>
    </source>
</evidence>
<dbReference type="Gene3D" id="3.90.226.10">
    <property type="entry name" value="2-enoyl-CoA Hydratase, Chain A, domain 1"/>
    <property type="match status" value="1"/>
</dbReference>
<sequence length="351" mass="38219">MIARRSDPRAAGRPPRGAATEVDVTVHMNALALRRSVIQSGSLDSIVSGEYCASTSEAPSPLAAPQTSFSTIDVTIDPATEACWCHMQPKGRPSFTLDMLRDLGAMQDGFRHNFRQQNDPAAPPFRFFVMASRTPGVFNLGGDLAHFAACIRAKNDTSLRRYAYATVASLYANLQAYDQPVVTIALIQGDALGGGFEAALSFDIIVAEKGARFGFPEILFNLFPGMGAFSLLSRRIGAVEAERLILSGDVITAEELHRLGAVDLLVESGCGEAAVRDLIAQKRRRHNAHVAFYRARRRVQAVTHAELQDVVDIWVEAALQLTEADVRKMERLAAAQERRSRRLPAALDATA</sequence>
<dbReference type="AlphaFoldDB" id="A0A2S6MZC1"/>
<dbReference type="CDD" id="cd06558">
    <property type="entry name" value="crotonase-like"/>
    <property type="match status" value="1"/>
</dbReference>
<reference evidence="1 2" key="1">
    <citation type="journal article" date="2018" name="Arch. Microbiol.">
        <title>New insights into the metabolic potential of the phototrophic purple bacterium Rhodopila globiformis DSM 161(T) from its draft genome sequence and evidence for a vanadium-dependent nitrogenase.</title>
        <authorList>
            <person name="Imhoff J.F."/>
            <person name="Rahn T."/>
            <person name="Kunzel S."/>
            <person name="Neulinger S.C."/>
        </authorList>
    </citation>
    <scope>NUCLEOTIDE SEQUENCE [LARGE SCALE GENOMIC DNA]</scope>
    <source>
        <strain evidence="1 2">DSM 161</strain>
    </source>
</reference>
<dbReference type="NCBIfam" id="NF006452">
    <property type="entry name" value="PRK08788.1"/>
    <property type="match status" value="1"/>
</dbReference>
<proteinExistence type="predicted"/>
<protein>
    <recommendedName>
        <fullName evidence="3">Enoyl-CoA hydratase</fullName>
    </recommendedName>
</protein>
<dbReference type="Proteomes" id="UP000239724">
    <property type="component" value="Unassembled WGS sequence"/>
</dbReference>
<dbReference type="InterPro" id="IPR001753">
    <property type="entry name" value="Enoyl-CoA_hydra/iso"/>
</dbReference>
<keyword evidence="2" id="KW-1185">Reference proteome</keyword>
<dbReference type="GO" id="GO:0003824">
    <property type="term" value="F:catalytic activity"/>
    <property type="evidence" value="ECO:0007669"/>
    <property type="project" value="UniProtKB-ARBA"/>
</dbReference>
<dbReference type="SUPFAM" id="SSF52096">
    <property type="entry name" value="ClpP/crotonase"/>
    <property type="match status" value="1"/>
</dbReference>
<gene>
    <name evidence="1" type="ORF">CCS01_26350</name>
</gene>
<accession>A0A2S6MZC1</accession>